<protein>
    <recommendedName>
        <fullName evidence="4">Anti sigma-E protein RseA N-terminal domain-containing protein</fullName>
    </recommendedName>
</protein>
<comment type="caution">
    <text evidence="2">The sequence shown here is derived from an EMBL/GenBank/DDBJ whole genome shotgun (WGS) entry which is preliminary data.</text>
</comment>
<gene>
    <name evidence="2" type="ORF">WKV53_18585</name>
</gene>
<dbReference type="RefSeq" id="WP_341406283.1">
    <property type="nucleotide sequence ID" value="NZ_JBBUKT010000007.1"/>
</dbReference>
<sequence>MKRDSHSSSDFEQDLVNGLEKDPVWELLRESRSARPSPNFADNVVRAARLAGQEKPWWSRIWIPAAIGTSLAGAAALVAVVLTLQSHPGTGAGNEKMVKVNAPDASLAALQDDFENEVLLEASDHLAKYDDAELVSMIGF</sequence>
<dbReference type="Proteomes" id="UP001371305">
    <property type="component" value="Unassembled WGS sequence"/>
</dbReference>
<evidence type="ECO:0008006" key="4">
    <source>
        <dbReference type="Google" id="ProtNLM"/>
    </source>
</evidence>
<keyword evidence="1" id="KW-0812">Transmembrane</keyword>
<keyword evidence="1" id="KW-0472">Membrane</keyword>
<evidence type="ECO:0000313" key="3">
    <source>
        <dbReference type="Proteomes" id="UP001371305"/>
    </source>
</evidence>
<feature type="transmembrane region" description="Helical" evidence="1">
    <location>
        <begin position="61"/>
        <end position="84"/>
    </location>
</feature>
<keyword evidence="1" id="KW-1133">Transmembrane helix</keyword>
<accession>A0ABU9AXP3</accession>
<reference evidence="2 3" key="1">
    <citation type="submission" date="2024-04" db="EMBL/GenBank/DDBJ databases">
        <title>Luteolibacter sp. isolated from soil.</title>
        <authorList>
            <person name="An J."/>
        </authorList>
    </citation>
    <scope>NUCLEOTIDE SEQUENCE [LARGE SCALE GENOMIC DNA]</scope>
    <source>
        <strain evidence="2 3">Y139</strain>
    </source>
</reference>
<keyword evidence="3" id="KW-1185">Reference proteome</keyword>
<evidence type="ECO:0000256" key="1">
    <source>
        <dbReference type="SAM" id="Phobius"/>
    </source>
</evidence>
<name>A0ABU9AXP3_9BACT</name>
<proteinExistence type="predicted"/>
<dbReference type="EMBL" id="JBBUKT010000007">
    <property type="protein sequence ID" value="MEK7952527.1"/>
    <property type="molecule type" value="Genomic_DNA"/>
</dbReference>
<evidence type="ECO:0000313" key="2">
    <source>
        <dbReference type="EMBL" id="MEK7952527.1"/>
    </source>
</evidence>
<organism evidence="2 3">
    <name type="scientific">Luteolibacter soli</name>
    <dbReference type="NCBI Taxonomy" id="3135280"/>
    <lineage>
        <taxon>Bacteria</taxon>
        <taxon>Pseudomonadati</taxon>
        <taxon>Verrucomicrobiota</taxon>
        <taxon>Verrucomicrobiia</taxon>
        <taxon>Verrucomicrobiales</taxon>
        <taxon>Verrucomicrobiaceae</taxon>
        <taxon>Luteolibacter</taxon>
    </lineage>
</organism>